<dbReference type="RefSeq" id="WP_116061349.1">
    <property type="nucleotide sequence ID" value="NZ_QRDZ01000010.1"/>
</dbReference>
<reference evidence="8 9" key="1">
    <citation type="submission" date="2018-07" db="EMBL/GenBank/DDBJ databases">
        <title>Genomic Encyclopedia of Type Strains, Phase III (KMG-III): the genomes of soil and plant-associated and newly described type strains.</title>
        <authorList>
            <person name="Whitman W."/>
        </authorList>
    </citation>
    <scope>NUCLEOTIDE SEQUENCE [LARGE SCALE GENOMIC DNA]</scope>
    <source>
        <strain evidence="8 9">CECT 7287</strain>
    </source>
</reference>
<keyword evidence="5" id="KW-0449">Lipoprotein</keyword>
<evidence type="ECO:0000256" key="2">
    <source>
        <dbReference type="ARBA" id="ARBA00022729"/>
    </source>
</evidence>
<dbReference type="InterPro" id="IPR006059">
    <property type="entry name" value="SBP"/>
</dbReference>
<dbReference type="EMBL" id="QRDZ01000010">
    <property type="protein sequence ID" value="RED76882.1"/>
    <property type="molecule type" value="Genomic_DNA"/>
</dbReference>
<evidence type="ECO:0000313" key="9">
    <source>
        <dbReference type="Proteomes" id="UP000256977"/>
    </source>
</evidence>
<keyword evidence="4" id="KW-0564">Palmitate</keyword>
<evidence type="ECO:0000256" key="1">
    <source>
        <dbReference type="ARBA" id="ARBA00022475"/>
    </source>
</evidence>
<dbReference type="AlphaFoldDB" id="A0A3D9JS52"/>
<evidence type="ECO:0000256" key="5">
    <source>
        <dbReference type="ARBA" id="ARBA00023288"/>
    </source>
</evidence>
<keyword evidence="1" id="KW-1003">Cell membrane</keyword>
<keyword evidence="9" id="KW-1185">Reference proteome</keyword>
<dbReference type="OrthoDB" id="2492023at2"/>
<feature type="chain" id="PRO_5039629448" evidence="7">
    <location>
        <begin position="20"/>
        <end position="540"/>
    </location>
</feature>
<dbReference type="InterPro" id="IPR050490">
    <property type="entry name" value="Bact_solute-bd_prot1"/>
</dbReference>
<proteinExistence type="predicted"/>
<evidence type="ECO:0000256" key="3">
    <source>
        <dbReference type="ARBA" id="ARBA00023136"/>
    </source>
</evidence>
<keyword evidence="3" id="KW-0472">Membrane</keyword>
<accession>A0A3D9JS52</accession>
<protein>
    <submittedName>
        <fullName evidence="8">Putative aldouronate transport system substrate-binding protein</fullName>
    </submittedName>
</protein>
<dbReference type="Proteomes" id="UP000256977">
    <property type="component" value="Unassembled WGS sequence"/>
</dbReference>
<dbReference type="Pfam" id="PF01547">
    <property type="entry name" value="SBP_bac_1"/>
    <property type="match status" value="1"/>
</dbReference>
<comment type="caution">
    <text evidence="8">The sequence shown here is derived from an EMBL/GenBank/DDBJ whole genome shotgun (WGS) entry which is preliminary data.</text>
</comment>
<feature type="region of interest" description="Disordered" evidence="6">
    <location>
        <begin position="28"/>
        <end position="63"/>
    </location>
</feature>
<dbReference type="PANTHER" id="PTHR43649:SF33">
    <property type="entry name" value="POLYGALACTURONAN_RHAMNOGALACTURONAN-BINDING PROTEIN YTCQ"/>
    <property type="match status" value="1"/>
</dbReference>
<dbReference type="Gene3D" id="3.40.190.10">
    <property type="entry name" value="Periplasmic binding protein-like II"/>
    <property type="match status" value="2"/>
</dbReference>
<keyword evidence="2 7" id="KW-0732">Signal</keyword>
<gene>
    <name evidence="8" type="ORF">DFP98_110101</name>
</gene>
<feature type="compositionally biased region" description="Low complexity" evidence="6">
    <location>
        <begin position="34"/>
        <end position="47"/>
    </location>
</feature>
<dbReference type="PANTHER" id="PTHR43649">
    <property type="entry name" value="ARABINOSE-BINDING PROTEIN-RELATED"/>
    <property type="match status" value="1"/>
</dbReference>
<dbReference type="SUPFAM" id="SSF53850">
    <property type="entry name" value="Periplasmic binding protein-like II"/>
    <property type="match status" value="1"/>
</dbReference>
<sequence length="540" mass="59834">MKKGFMLSLVLAMITTIFAGCAKSNEAGSGGSGNATSSASTSTQSETKSSEKPQKVRVSLWDRSNSPDGTKITDSIIVKWLQEKALKDENLEVEYVTLPRSQETDKLNVWMASGGAPDIVITYNAGLVYQYAEQGGIWELDDLLDQYGPDIKKLVQPALDVAGTYKGVRYAIPALRMNQSGGPSMKIRQDWLDKLGMQAPTTLDELYTVLKAFKEKDPGGVGKENVVPWALPTINQSAKAFFFGPMWGAGVNSGPGLVDLYMPQGNLVDGQFHSAIDTPEGKEFFAFMNKLYKEGLISKEFVTDVNSQKFTQQMTTGQAGFVDSNEDPYIMTTNTRKSVPEAKWVTVMPFKRKDGTQYMDKTGAQGLLNMIPKSTKNPEAAVRYLNFLAKNISVVQSGFEDVHYKVDDGLRIPIDPDKNAKEIGWYLSDLNLLTQGYMGSPTKEQLLKLDPDPEYAELMAPFYEQFQKYGGSGPGIDSPRPVAQEKSVNLTKYAYEALSKAVIASDFEKEWTKTLDGWIKLGGREYDQEITEKLAEIRNR</sequence>
<organism evidence="8 9">
    <name type="scientific">Cohnella phaseoli</name>
    <dbReference type="NCBI Taxonomy" id="456490"/>
    <lineage>
        <taxon>Bacteria</taxon>
        <taxon>Bacillati</taxon>
        <taxon>Bacillota</taxon>
        <taxon>Bacilli</taxon>
        <taxon>Bacillales</taxon>
        <taxon>Paenibacillaceae</taxon>
        <taxon>Cohnella</taxon>
    </lineage>
</organism>
<evidence type="ECO:0000313" key="8">
    <source>
        <dbReference type="EMBL" id="RED76882.1"/>
    </source>
</evidence>
<name>A0A3D9JS52_9BACL</name>
<dbReference type="PROSITE" id="PS51257">
    <property type="entry name" value="PROKAR_LIPOPROTEIN"/>
    <property type="match status" value="1"/>
</dbReference>
<evidence type="ECO:0000256" key="7">
    <source>
        <dbReference type="SAM" id="SignalP"/>
    </source>
</evidence>
<evidence type="ECO:0000256" key="6">
    <source>
        <dbReference type="SAM" id="MobiDB-lite"/>
    </source>
</evidence>
<evidence type="ECO:0000256" key="4">
    <source>
        <dbReference type="ARBA" id="ARBA00023139"/>
    </source>
</evidence>
<feature type="signal peptide" evidence="7">
    <location>
        <begin position="1"/>
        <end position="19"/>
    </location>
</feature>